<dbReference type="PANTHER" id="PTHR12526:SF630">
    <property type="entry name" value="GLYCOSYLTRANSFERASE"/>
    <property type="match status" value="1"/>
</dbReference>
<dbReference type="PANTHER" id="PTHR12526">
    <property type="entry name" value="GLYCOSYLTRANSFERASE"/>
    <property type="match status" value="1"/>
</dbReference>
<feature type="domain" description="Glycosyl transferase family 1" evidence="1">
    <location>
        <begin position="172"/>
        <end position="324"/>
    </location>
</feature>
<accession>A0A937DJY6</accession>
<dbReference type="InterPro" id="IPR001296">
    <property type="entry name" value="Glyco_trans_1"/>
</dbReference>
<evidence type="ECO:0000259" key="1">
    <source>
        <dbReference type="Pfam" id="PF00534"/>
    </source>
</evidence>
<dbReference type="GO" id="GO:0016757">
    <property type="term" value="F:glycosyltransferase activity"/>
    <property type="evidence" value="ECO:0007669"/>
    <property type="project" value="InterPro"/>
</dbReference>
<protein>
    <submittedName>
        <fullName evidence="3">Glycosyltransferase</fullName>
    </submittedName>
</protein>
<dbReference type="CDD" id="cd03811">
    <property type="entry name" value="GT4_GT28_WabH-like"/>
    <property type="match status" value="1"/>
</dbReference>
<dbReference type="InterPro" id="IPR028098">
    <property type="entry name" value="Glyco_trans_4-like_N"/>
</dbReference>
<dbReference type="RefSeq" id="WP_201922947.1">
    <property type="nucleotide sequence ID" value="NZ_JAERQG010000004.1"/>
</dbReference>
<sequence>MSNYIIFIGSLKKGGAERNAAMLANHLCNQGHYVKLLMLSPEIAFDLDKRVERKILGKEKYVFRSLKILHIWFSLFIQVWKVKPRRLITLSRISGILAALTMYPKAIVRFDAYPLIGYKKYKEWQFWIFYNFPFVKYVVCPSKELLNDVKNYFMNSRKLKQIYNPVPLIKDKSVIAFQHERPYFVVVSRLNRQKNIDQLIETFYSSKAYVSTDLLILGDGALRKELEEKIEKMKLGNVVRLLGFIEDPLPYMKGSIALLNASLREGFPNVMVECLSVGTPVISSRTKTGPSEIISHGENGYLFDMGDYNRLKFFIQKITDDAGLLSTLKNKCDVGLDRFSHKKVMADWDKIL</sequence>
<dbReference type="SUPFAM" id="SSF53756">
    <property type="entry name" value="UDP-Glycosyltransferase/glycogen phosphorylase"/>
    <property type="match status" value="1"/>
</dbReference>
<dbReference type="Gene3D" id="3.40.50.2000">
    <property type="entry name" value="Glycogen Phosphorylase B"/>
    <property type="match status" value="2"/>
</dbReference>
<evidence type="ECO:0000259" key="2">
    <source>
        <dbReference type="Pfam" id="PF13439"/>
    </source>
</evidence>
<proteinExistence type="predicted"/>
<dbReference type="EMBL" id="JAERQG010000004">
    <property type="protein sequence ID" value="MBL0766445.1"/>
    <property type="molecule type" value="Genomic_DNA"/>
</dbReference>
<gene>
    <name evidence="3" type="ORF">JKP34_14355</name>
</gene>
<comment type="caution">
    <text evidence="3">The sequence shown here is derived from an EMBL/GenBank/DDBJ whole genome shotgun (WGS) entry which is preliminary data.</text>
</comment>
<dbReference type="Pfam" id="PF13439">
    <property type="entry name" value="Glyco_transf_4"/>
    <property type="match status" value="1"/>
</dbReference>
<dbReference type="AlphaFoldDB" id="A0A937DJY6"/>
<evidence type="ECO:0000313" key="3">
    <source>
        <dbReference type="EMBL" id="MBL0766445.1"/>
    </source>
</evidence>
<dbReference type="Proteomes" id="UP000642920">
    <property type="component" value="Unassembled WGS sequence"/>
</dbReference>
<reference evidence="3" key="1">
    <citation type="submission" date="2021-01" db="EMBL/GenBank/DDBJ databases">
        <title>Marivirga sp. nov., isolated from intertidal surface sediments.</title>
        <authorList>
            <person name="Zhang M."/>
        </authorList>
    </citation>
    <scope>NUCLEOTIDE SEQUENCE</scope>
    <source>
        <strain evidence="3">SM1354</strain>
    </source>
</reference>
<keyword evidence="4" id="KW-1185">Reference proteome</keyword>
<organism evidence="3 4">
    <name type="scientific">Marivirga atlantica</name>
    <dbReference type="NCBI Taxonomy" id="1548457"/>
    <lineage>
        <taxon>Bacteria</taxon>
        <taxon>Pseudomonadati</taxon>
        <taxon>Bacteroidota</taxon>
        <taxon>Cytophagia</taxon>
        <taxon>Cytophagales</taxon>
        <taxon>Marivirgaceae</taxon>
        <taxon>Marivirga</taxon>
    </lineage>
</organism>
<dbReference type="Pfam" id="PF00534">
    <property type="entry name" value="Glycos_transf_1"/>
    <property type="match status" value="1"/>
</dbReference>
<feature type="domain" description="Glycosyltransferase subfamily 4-like N-terminal" evidence="2">
    <location>
        <begin position="14"/>
        <end position="168"/>
    </location>
</feature>
<name>A0A937DJY6_9BACT</name>
<evidence type="ECO:0000313" key="4">
    <source>
        <dbReference type="Proteomes" id="UP000642920"/>
    </source>
</evidence>